<dbReference type="AlphaFoldDB" id="A0A6J6TX96"/>
<name>A0A6J6TX96_9ZZZZ</name>
<gene>
    <name evidence="1" type="ORF">UFOPK2761_02013</name>
</gene>
<sequence>MLALVALLLGGVTGCSDDAVDAEEATPQSLAAAALAHYDEPLAAVAPIFGDERLRRGDLAVELAFDRPEGDNTHVRVVVSDRLPYGRDDEDPCAGPWKCQDVGTDEVAGTLLYEAGYPEEDPGVVLAWSERGDEVVWAYAYGPFIAPDDEGGPDEEASALGDALAAIVTDPAVGRRTSEAYAEAGQELCGGGDWLEWYGQGNGSPRPEDFRDWCAED</sequence>
<proteinExistence type="predicted"/>
<reference evidence="1" key="1">
    <citation type="submission" date="2020-05" db="EMBL/GenBank/DDBJ databases">
        <authorList>
            <person name="Chiriac C."/>
            <person name="Salcher M."/>
            <person name="Ghai R."/>
            <person name="Kavagutti S V."/>
        </authorList>
    </citation>
    <scope>NUCLEOTIDE SEQUENCE</scope>
</reference>
<protein>
    <submittedName>
        <fullName evidence="1">Unannotated protein</fullName>
    </submittedName>
</protein>
<accession>A0A6J6TX96</accession>
<evidence type="ECO:0000313" key="1">
    <source>
        <dbReference type="EMBL" id="CAB4751635.1"/>
    </source>
</evidence>
<organism evidence="1">
    <name type="scientific">freshwater metagenome</name>
    <dbReference type="NCBI Taxonomy" id="449393"/>
    <lineage>
        <taxon>unclassified sequences</taxon>
        <taxon>metagenomes</taxon>
        <taxon>ecological metagenomes</taxon>
    </lineage>
</organism>
<dbReference type="EMBL" id="CAEZYQ010000015">
    <property type="protein sequence ID" value="CAB4751635.1"/>
    <property type="molecule type" value="Genomic_DNA"/>
</dbReference>